<dbReference type="EMBL" id="PISP01000005">
    <property type="protein sequence ID" value="PKD42821.1"/>
    <property type="molecule type" value="Genomic_DNA"/>
</dbReference>
<evidence type="ECO:0008006" key="5">
    <source>
        <dbReference type="Google" id="ProtNLM"/>
    </source>
</evidence>
<dbReference type="PROSITE" id="PS51257">
    <property type="entry name" value="PROKAR_LIPOPROTEIN"/>
    <property type="match status" value="1"/>
</dbReference>
<reference evidence="3 4" key="1">
    <citation type="submission" date="2017-11" db="EMBL/GenBank/DDBJ databases">
        <title>Rhodohalobacter 15182 sp. nov., isolated from a salt lake.</title>
        <authorList>
            <person name="Han S."/>
        </authorList>
    </citation>
    <scope>NUCLEOTIDE SEQUENCE [LARGE SCALE GENOMIC DNA]</scope>
    <source>
        <strain evidence="3 4">15182</strain>
    </source>
</reference>
<comment type="caution">
    <text evidence="3">The sequence shown here is derived from an EMBL/GenBank/DDBJ whole genome shotgun (WGS) entry which is preliminary data.</text>
</comment>
<gene>
    <name evidence="3" type="ORF">CWD77_13285</name>
</gene>
<sequence>MRKFNFPGIVLLLVVFMFSCDAESITQPPQDSDDPEPEFSYGGSNDDLGKTIIQTEDGGFLIVGTTTSDDGIFSGQARGNRDVFALKHTSDGTQQWVNTYGGSNSDWAMDVIQDSQGNFVITGYNRSDDDQFQNSNRGENDIFLIKISPNGNLIWTRTYGGADEDYGYALIEGPNGGYLITGSTRSVNGNFSGRSNFSKDIFVMLTDVSGQINWLETFGGAENDEAMDLTIGPNGQIAVVGSYSSSDNDFSGRQPGESGAFLMKLEPNGIFNSLYTYSGSGAELANSIVTTSDNGFAIAGRSSSNDGIFQNTNSGGNDAFVLKTTDFGSVQWLNTYGGSNSDGLNGITEIENGDIVAVGQTQSNDGDFDELNIGDTDIFMVSLGLNGSLNYLNTYGGELDEMAESVIGLSNGNIAFTGWTLSNDGTFTGPQKSGRDIFKLITTPDGEIE</sequence>
<evidence type="ECO:0000256" key="2">
    <source>
        <dbReference type="SAM" id="SignalP"/>
    </source>
</evidence>
<evidence type="ECO:0000256" key="1">
    <source>
        <dbReference type="SAM" id="MobiDB-lite"/>
    </source>
</evidence>
<evidence type="ECO:0000313" key="4">
    <source>
        <dbReference type="Proteomes" id="UP000233398"/>
    </source>
</evidence>
<dbReference type="Proteomes" id="UP000233398">
    <property type="component" value="Unassembled WGS sequence"/>
</dbReference>
<dbReference type="AlphaFoldDB" id="A0A2N0VF48"/>
<accession>A0A2N0VF48</accession>
<dbReference type="OrthoDB" id="9811934at2"/>
<protein>
    <recommendedName>
        <fullName evidence="5">Bulb-type lectin domain-containing protein</fullName>
    </recommendedName>
</protein>
<organism evidence="3 4">
    <name type="scientific">Rhodohalobacter barkolensis</name>
    <dbReference type="NCBI Taxonomy" id="2053187"/>
    <lineage>
        <taxon>Bacteria</taxon>
        <taxon>Pseudomonadati</taxon>
        <taxon>Balneolota</taxon>
        <taxon>Balneolia</taxon>
        <taxon>Balneolales</taxon>
        <taxon>Balneolaceae</taxon>
        <taxon>Rhodohalobacter</taxon>
    </lineage>
</organism>
<feature type="chain" id="PRO_5014715750" description="Bulb-type lectin domain-containing protein" evidence="2">
    <location>
        <begin position="23"/>
        <end position="449"/>
    </location>
</feature>
<name>A0A2N0VF48_9BACT</name>
<feature type="region of interest" description="Disordered" evidence="1">
    <location>
        <begin position="25"/>
        <end position="48"/>
    </location>
</feature>
<keyword evidence="4" id="KW-1185">Reference proteome</keyword>
<dbReference type="PANTHER" id="PTHR42754">
    <property type="entry name" value="ENDOGLUCANASE"/>
    <property type="match status" value="1"/>
</dbReference>
<dbReference type="PANTHER" id="PTHR42754:SF1">
    <property type="entry name" value="LIPOPROTEIN"/>
    <property type="match status" value="1"/>
</dbReference>
<feature type="signal peptide" evidence="2">
    <location>
        <begin position="1"/>
        <end position="22"/>
    </location>
</feature>
<proteinExistence type="predicted"/>
<keyword evidence="2" id="KW-0732">Signal</keyword>
<evidence type="ECO:0000313" key="3">
    <source>
        <dbReference type="EMBL" id="PKD42821.1"/>
    </source>
</evidence>
<dbReference type="RefSeq" id="WP_101074072.1">
    <property type="nucleotide sequence ID" value="NZ_PISP01000005.1"/>
</dbReference>